<dbReference type="VEuPathDB" id="FungiDB:SPSK_04607"/>
<feature type="compositionally biased region" description="Basic and acidic residues" evidence="1">
    <location>
        <begin position="69"/>
        <end position="95"/>
    </location>
</feature>
<dbReference type="EMBL" id="AXCR01000010">
    <property type="protein sequence ID" value="KJR83196.1"/>
    <property type="molecule type" value="Genomic_DNA"/>
</dbReference>
<dbReference type="AlphaFoldDB" id="A0A0F2M4T6"/>
<dbReference type="KEGG" id="ssck:SPSK_04607"/>
<reference evidence="2 3" key="1">
    <citation type="journal article" date="2014" name="BMC Genomics">
        <title>Comparative genomics of the major fungal agents of human and animal Sporotrichosis: Sporothrix schenckii and Sporothrix brasiliensis.</title>
        <authorList>
            <person name="Teixeira M.M."/>
            <person name="de Almeida L.G."/>
            <person name="Kubitschek-Barreira P."/>
            <person name="Alves F.L."/>
            <person name="Kioshima E.S."/>
            <person name="Abadio A.K."/>
            <person name="Fernandes L."/>
            <person name="Derengowski L.S."/>
            <person name="Ferreira K.S."/>
            <person name="Souza R.C."/>
            <person name="Ruiz J.C."/>
            <person name="de Andrade N.C."/>
            <person name="Paes H.C."/>
            <person name="Nicola A.M."/>
            <person name="Albuquerque P."/>
            <person name="Gerber A.L."/>
            <person name="Martins V.P."/>
            <person name="Peconick L.D."/>
            <person name="Neto A.V."/>
            <person name="Chaucanez C.B."/>
            <person name="Silva P.A."/>
            <person name="Cunha O.L."/>
            <person name="de Oliveira F.F."/>
            <person name="dos Santos T.C."/>
            <person name="Barros A.L."/>
            <person name="Soares M.A."/>
            <person name="de Oliveira L.M."/>
            <person name="Marini M.M."/>
            <person name="Villalobos-Duno H."/>
            <person name="Cunha M.M."/>
            <person name="de Hoog S."/>
            <person name="da Silveira J.F."/>
            <person name="Henrissat B."/>
            <person name="Nino-Vega G.A."/>
            <person name="Cisalpino P.S."/>
            <person name="Mora-Montes H.M."/>
            <person name="Almeida S.R."/>
            <person name="Stajich J.E."/>
            <person name="Lopes-Bezerra L.M."/>
            <person name="Vasconcelos A.T."/>
            <person name="Felipe M.S."/>
        </authorList>
    </citation>
    <scope>NUCLEOTIDE SEQUENCE [LARGE SCALE GENOMIC DNA]</scope>
    <source>
        <strain evidence="2 3">1099-18</strain>
    </source>
</reference>
<evidence type="ECO:0000313" key="3">
    <source>
        <dbReference type="Proteomes" id="UP000033710"/>
    </source>
</evidence>
<proteinExistence type="predicted"/>
<name>A0A0F2M4T6_SPOSC</name>
<protein>
    <submittedName>
        <fullName evidence="2">Uncharacterized protein</fullName>
    </submittedName>
</protein>
<feature type="region of interest" description="Disordered" evidence="1">
    <location>
        <begin position="54"/>
        <end position="147"/>
    </location>
</feature>
<evidence type="ECO:0000313" key="2">
    <source>
        <dbReference type="EMBL" id="KJR83196.1"/>
    </source>
</evidence>
<organism evidence="2 3">
    <name type="scientific">Sporothrix schenckii 1099-18</name>
    <dbReference type="NCBI Taxonomy" id="1397361"/>
    <lineage>
        <taxon>Eukaryota</taxon>
        <taxon>Fungi</taxon>
        <taxon>Dikarya</taxon>
        <taxon>Ascomycota</taxon>
        <taxon>Pezizomycotina</taxon>
        <taxon>Sordariomycetes</taxon>
        <taxon>Sordariomycetidae</taxon>
        <taxon>Ophiostomatales</taxon>
        <taxon>Ophiostomataceae</taxon>
        <taxon>Sporothrix</taxon>
    </lineage>
</organism>
<feature type="region of interest" description="Disordered" evidence="1">
    <location>
        <begin position="1"/>
        <end position="25"/>
    </location>
</feature>
<reference evidence="2 3" key="2">
    <citation type="journal article" date="2015" name="Eukaryot. Cell">
        <title>Asexual propagation of a virulent clone complex in a human and feline outbreak of sporotrichosis.</title>
        <authorList>
            <person name="Teixeira Mde M."/>
            <person name="Rodrigues A.M."/>
            <person name="Tsui C.K."/>
            <person name="de Almeida L.G."/>
            <person name="Van Diepeningen A.D."/>
            <person name="van den Ende B.G."/>
            <person name="Fernandes G.F."/>
            <person name="Kano R."/>
            <person name="Hamelin R.C."/>
            <person name="Lopes-Bezerra L.M."/>
            <person name="Vasconcelos A.T."/>
            <person name="de Hoog S."/>
            <person name="de Camargo Z.P."/>
            <person name="Felipe M.S."/>
        </authorList>
    </citation>
    <scope>NUCLEOTIDE SEQUENCE [LARGE SCALE GENOMIC DNA]</scope>
    <source>
        <strain evidence="2 3">1099-18</strain>
    </source>
</reference>
<dbReference type="Proteomes" id="UP000033710">
    <property type="component" value="Unassembled WGS sequence"/>
</dbReference>
<evidence type="ECO:0000256" key="1">
    <source>
        <dbReference type="SAM" id="MobiDB-lite"/>
    </source>
</evidence>
<sequence length="172" mass="18686">MAVNRQDEEGKGRFEERCRTAPSELRGTQDLEFDAIGKSSYLVVDYKPGEAGAGGVCESAFESQPLEETGNRSHADSSTGERRTKQCRGSEKEAGNRWTAAAKKQARVKSSTTGNGAREGGCGEYEKSYGNIQEDRGRGKSGTQKVQCGAERKCRLVAARWELELSRVSKGA</sequence>
<gene>
    <name evidence="2" type="ORF">SPSK_04607</name>
</gene>
<dbReference type="RefSeq" id="XP_016585872.1">
    <property type="nucleotide sequence ID" value="XM_016731408.1"/>
</dbReference>
<comment type="caution">
    <text evidence="2">The sequence shown here is derived from an EMBL/GenBank/DDBJ whole genome shotgun (WGS) entry which is preliminary data.</text>
</comment>
<accession>A0A0F2M4T6</accession>
<feature type="compositionally biased region" description="Basic and acidic residues" evidence="1">
    <location>
        <begin position="1"/>
        <end position="19"/>
    </location>
</feature>
<dbReference type="GeneID" id="27666685"/>